<gene>
    <name evidence="2" type="ORF">AMON00008_LOCUS60443</name>
</gene>
<sequence length="192" mass="20715">MQGVPAWARLHGSTVGRSPENMFATRARCASPGIRAALAVLLGSNFENEGSRLAEMCANDVSRMPGLLTQAGCQPTDAELREAELLFAAATTRHGKTAGRLSDLQRSRKPELMVLMEQDLQWRGARLRGVSSPQPAMHGRPAASGPCIVRPAYTPRNLPAQPWGGTPASERPGTTWARIGRQPSTGRRPMTH</sequence>
<feature type="region of interest" description="Disordered" evidence="1">
    <location>
        <begin position="131"/>
        <end position="150"/>
    </location>
</feature>
<dbReference type="AlphaFoldDB" id="A0A7S4WCT0"/>
<name>A0A7S4WCT0_9DINO</name>
<evidence type="ECO:0000313" key="2">
    <source>
        <dbReference type="EMBL" id="CAE4661991.1"/>
    </source>
</evidence>
<reference evidence="2" key="1">
    <citation type="submission" date="2021-01" db="EMBL/GenBank/DDBJ databases">
        <authorList>
            <person name="Corre E."/>
            <person name="Pelletier E."/>
            <person name="Niang G."/>
            <person name="Scheremetjew M."/>
            <person name="Finn R."/>
            <person name="Kale V."/>
            <person name="Holt S."/>
            <person name="Cochrane G."/>
            <person name="Meng A."/>
            <person name="Brown T."/>
            <person name="Cohen L."/>
        </authorList>
    </citation>
    <scope>NUCLEOTIDE SEQUENCE</scope>
    <source>
        <strain evidence="2">CCMP3105</strain>
    </source>
</reference>
<organism evidence="2">
    <name type="scientific">Alexandrium monilatum</name>
    <dbReference type="NCBI Taxonomy" id="311494"/>
    <lineage>
        <taxon>Eukaryota</taxon>
        <taxon>Sar</taxon>
        <taxon>Alveolata</taxon>
        <taxon>Dinophyceae</taxon>
        <taxon>Gonyaulacales</taxon>
        <taxon>Pyrocystaceae</taxon>
        <taxon>Alexandrium</taxon>
    </lineage>
</organism>
<evidence type="ECO:0000256" key="1">
    <source>
        <dbReference type="SAM" id="MobiDB-lite"/>
    </source>
</evidence>
<dbReference type="EMBL" id="HBNR01084400">
    <property type="protein sequence ID" value="CAE4661991.1"/>
    <property type="molecule type" value="Transcribed_RNA"/>
</dbReference>
<protein>
    <submittedName>
        <fullName evidence="2">Uncharacterized protein</fullName>
    </submittedName>
</protein>
<proteinExistence type="predicted"/>
<feature type="region of interest" description="Disordered" evidence="1">
    <location>
        <begin position="158"/>
        <end position="192"/>
    </location>
</feature>
<accession>A0A7S4WCT0</accession>